<organism evidence="1 2">
    <name type="scientific">Glycine soja</name>
    <name type="common">Wild soybean</name>
    <dbReference type="NCBI Taxonomy" id="3848"/>
    <lineage>
        <taxon>Eukaryota</taxon>
        <taxon>Viridiplantae</taxon>
        <taxon>Streptophyta</taxon>
        <taxon>Embryophyta</taxon>
        <taxon>Tracheophyta</taxon>
        <taxon>Spermatophyta</taxon>
        <taxon>Magnoliopsida</taxon>
        <taxon>eudicotyledons</taxon>
        <taxon>Gunneridae</taxon>
        <taxon>Pentapetalae</taxon>
        <taxon>rosids</taxon>
        <taxon>fabids</taxon>
        <taxon>Fabales</taxon>
        <taxon>Fabaceae</taxon>
        <taxon>Papilionoideae</taxon>
        <taxon>50 kb inversion clade</taxon>
        <taxon>NPAAA clade</taxon>
        <taxon>indigoferoid/millettioid clade</taxon>
        <taxon>Phaseoleae</taxon>
        <taxon>Glycine</taxon>
        <taxon>Glycine subgen. Soja</taxon>
    </lineage>
</organism>
<evidence type="ECO:0000313" key="1">
    <source>
        <dbReference type="EMBL" id="RZB84552.1"/>
    </source>
</evidence>
<keyword evidence="2" id="KW-1185">Reference proteome</keyword>
<accession>A0A445IEY7</accession>
<dbReference type="Proteomes" id="UP000289340">
    <property type="component" value="Chromosome 11"/>
</dbReference>
<dbReference type="AlphaFoldDB" id="A0A445IEY7"/>
<name>A0A445IEY7_GLYSO</name>
<sequence length="55" mass="6181">MGMFSMSPVTNPLAGSSMQNEIAFSFSPSQNKSQRIFIDCGYEMNLFSFVFSHSF</sequence>
<dbReference type="EMBL" id="QZWG01000011">
    <property type="protein sequence ID" value="RZB84552.1"/>
    <property type="molecule type" value="Genomic_DNA"/>
</dbReference>
<gene>
    <name evidence="1" type="ORF">D0Y65_032725</name>
</gene>
<reference evidence="1 2" key="1">
    <citation type="submission" date="2018-09" db="EMBL/GenBank/DDBJ databases">
        <title>A high-quality reference genome of wild soybean provides a powerful tool to mine soybean genomes.</title>
        <authorList>
            <person name="Xie M."/>
            <person name="Chung C.Y.L."/>
            <person name="Li M.-W."/>
            <person name="Wong F.-L."/>
            <person name="Chan T.-F."/>
            <person name="Lam H.-M."/>
        </authorList>
    </citation>
    <scope>NUCLEOTIDE SEQUENCE [LARGE SCALE GENOMIC DNA]</scope>
    <source>
        <strain evidence="2">cv. W05</strain>
        <tissue evidence="1">Hypocotyl of etiolated seedlings</tissue>
    </source>
</reference>
<proteinExistence type="predicted"/>
<comment type="caution">
    <text evidence="1">The sequence shown here is derived from an EMBL/GenBank/DDBJ whole genome shotgun (WGS) entry which is preliminary data.</text>
</comment>
<protein>
    <submittedName>
        <fullName evidence="1">Uncharacterized protein</fullName>
    </submittedName>
</protein>
<evidence type="ECO:0000313" key="2">
    <source>
        <dbReference type="Proteomes" id="UP000289340"/>
    </source>
</evidence>